<dbReference type="Proteomes" id="UP000789901">
    <property type="component" value="Unassembled WGS sequence"/>
</dbReference>
<keyword evidence="3" id="KW-1185">Reference proteome</keyword>
<evidence type="ECO:0000313" key="3">
    <source>
        <dbReference type="Proteomes" id="UP000789901"/>
    </source>
</evidence>
<comment type="caution">
    <text evidence="2">The sequence shown here is derived from an EMBL/GenBank/DDBJ whole genome shotgun (WGS) entry which is preliminary data.</text>
</comment>
<feature type="coiled-coil region" evidence="1">
    <location>
        <begin position="11"/>
        <end position="68"/>
    </location>
</feature>
<evidence type="ECO:0000313" key="2">
    <source>
        <dbReference type="EMBL" id="CAG8820988.1"/>
    </source>
</evidence>
<reference evidence="2 3" key="1">
    <citation type="submission" date="2021-06" db="EMBL/GenBank/DDBJ databases">
        <authorList>
            <person name="Kallberg Y."/>
            <person name="Tangrot J."/>
            <person name="Rosling A."/>
        </authorList>
    </citation>
    <scope>NUCLEOTIDE SEQUENCE [LARGE SCALE GENOMIC DNA]</scope>
    <source>
        <strain evidence="2 3">120-4 pot B 10/14</strain>
    </source>
</reference>
<feature type="non-terminal residue" evidence="2">
    <location>
        <position position="1"/>
    </location>
</feature>
<gene>
    <name evidence="2" type="ORF">GMARGA_LOCUS27720</name>
</gene>
<feature type="coiled-coil region" evidence="1">
    <location>
        <begin position="258"/>
        <end position="317"/>
    </location>
</feature>
<evidence type="ECO:0000256" key="1">
    <source>
        <dbReference type="SAM" id="Coils"/>
    </source>
</evidence>
<protein>
    <submittedName>
        <fullName evidence="2">41256_t:CDS:1</fullName>
    </submittedName>
</protein>
<dbReference type="EMBL" id="CAJVQB010034305">
    <property type="protein sequence ID" value="CAG8820988.1"/>
    <property type="molecule type" value="Genomic_DNA"/>
</dbReference>
<keyword evidence="1" id="KW-0175">Coiled coil</keyword>
<feature type="coiled-coil region" evidence="1">
    <location>
        <begin position="404"/>
        <end position="458"/>
    </location>
</feature>
<sequence>IQELIELSKRPQQLLRKFKDLQKKVKKLEEEKLVNNYLTLQERTEQKEKELNAALEECKKEMKLLKEQEMVSKYNDDYLVRKKEGLIKIAPEKFSDRLKELCKLKDELTQLEAQINNKSVIINQGQGDLNNVINENTLNYANFTVGEGENIMKNISSRVIYERLKEIFSVVLPDTPLNFDALISLEKRKLLAEAKSKAGKELEFFLNSLLEVQGNIIKIGNDPFVQKHLQDIKNVLIKKLSEKELDKICQLKKEITQLEQATKLKEKKLMRRKKKEKELFQAQIEIPLKKIKDNYLQNEINKREEQLENQMGNLIEKGRSFMKYILGRIEANDQENKKDKSERSFNANLEKELFQAKDHAVKERIITENEFEHVCQLKKEVLELKDGREEGETIEKKIEIIRLILDSNITVERLKKRINQLEEKCQKLEEENARNSFLSSLEEVIKELKDCYDELKAKTNIKHTKIDATIKGINDVGGSFDNPVKIVNPIKLVTGVIGTLNEHYKINFRLNRSEEFKKYLENNERNTFSFNETYDSLVDIIRENEELKISSNIIDILDLKCVSKSGNIEEFKSFNIRYDKIYNIVNSQNEEY</sequence>
<organism evidence="2 3">
    <name type="scientific">Gigaspora margarita</name>
    <dbReference type="NCBI Taxonomy" id="4874"/>
    <lineage>
        <taxon>Eukaryota</taxon>
        <taxon>Fungi</taxon>
        <taxon>Fungi incertae sedis</taxon>
        <taxon>Mucoromycota</taxon>
        <taxon>Glomeromycotina</taxon>
        <taxon>Glomeromycetes</taxon>
        <taxon>Diversisporales</taxon>
        <taxon>Gigasporaceae</taxon>
        <taxon>Gigaspora</taxon>
    </lineage>
</organism>
<proteinExistence type="predicted"/>
<accession>A0ABN7W8W8</accession>
<name>A0ABN7W8W8_GIGMA</name>